<name>A0AA36F8C7_OCTVU</name>
<organism evidence="1 2">
    <name type="scientific">Octopus vulgaris</name>
    <name type="common">Common octopus</name>
    <dbReference type="NCBI Taxonomy" id="6645"/>
    <lineage>
        <taxon>Eukaryota</taxon>
        <taxon>Metazoa</taxon>
        <taxon>Spiralia</taxon>
        <taxon>Lophotrochozoa</taxon>
        <taxon>Mollusca</taxon>
        <taxon>Cephalopoda</taxon>
        <taxon>Coleoidea</taxon>
        <taxon>Octopodiformes</taxon>
        <taxon>Octopoda</taxon>
        <taxon>Incirrata</taxon>
        <taxon>Octopodidae</taxon>
        <taxon>Octopus</taxon>
    </lineage>
</organism>
<keyword evidence="2" id="KW-1185">Reference proteome</keyword>
<reference evidence="1" key="1">
    <citation type="submission" date="2023-08" db="EMBL/GenBank/DDBJ databases">
        <authorList>
            <person name="Alioto T."/>
            <person name="Alioto T."/>
            <person name="Gomez Garrido J."/>
        </authorList>
    </citation>
    <scope>NUCLEOTIDE SEQUENCE</scope>
</reference>
<dbReference type="PANTHER" id="PTHR45913:SF11">
    <property type="entry name" value="EPM2A-INTERACTING PROTEIN 1"/>
    <property type="match status" value="1"/>
</dbReference>
<dbReference type="EMBL" id="OX597820">
    <property type="protein sequence ID" value="CAI9725753.1"/>
    <property type="molecule type" value="Genomic_DNA"/>
</dbReference>
<dbReference type="PANTHER" id="PTHR45913">
    <property type="entry name" value="EPM2A-INTERACTING PROTEIN 1"/>
    <property type="match status" value="1"/>
</dbReference>
<proteinExistence type="predicted"/>
<protein>
    <submittedName>
        <fullName evidence="1">Uncharacterized protein</fullName>
    </submittedName>
</protein>
<sequence>MDHVVGVVGRTVNFIRTRGLNHHQFDNFLRDIGITYGLPYHTEVRWLSRGAMLKRFFNLREEIEQFMEKKDKLVLEFQSPE</sequence>
<evidence type="ECO:0000313" key="1">
    <source>
        <dbReference type="EMBL" id="CAI9725753.1"/>
    </source>
</evidence>
<dbReference type="Proteomes" id="UP001162480">
    <property type="component" value="Chromosome 7"/>
</dbReference>
<evidence type="ECO:0000313" key="2">
    <source>
        <dbReference type="Proteomes" id="UP001162480"/>
    </source>
</evidence>
<dbReference type="AlphaFoldDB" id="A0AA36F8C7"/>
<accession>A0AA36F8C7</accession>
<gene>
    <name evidence="1" type="ORF">OCTVUL_1B014993</name>
</gene>